<dbReference type="Gene3D" id="2.40.110.10">
    <property type="entry name" value="Butyryl-CoA Dehydrogenase, subunit A, domain 2"/>
    <property type="match status" value="1"/>
</dbReference>
<feature type="domain" description="Acyl-CoA oxidase/dehydrogenase middle" evidence="8">
    <location>
        <begin position="124"/>
        <end position="217"/>
    </location>
</feature>
<evidence type="ECO:0000259" key="9">
    <source>
        <dbReference type="Pfam" id="PF02771"/>
    </source>
</evidence>
<dbReference type="SUPFAM" id="SSF47203">
    <property type="entry name" value="Acyl-CoA dehydrogenase C-terminal domain-like"/>
    <property type="match status" value="1"/>
</dbReference>
<feature type="domain" description="Acyl-CoA dehydrogenase/oxidase N-terminal" evidence="9">
    <location>
        <begin position="9"/>
        <end position="120"/>
    </location>
</feature>
<dbReference type="InterPro" id="IPR006091">
    <property type="entry name" value="Acyl-CoA_Oxase/DH_mid-dom"/>
</dbReference>
<reference evidence="10 11" key="1">
    <citation type="submission" date="2018-11" db="EMBL/GenBank/DDBJ databases">
        <authorList>
            <person name="Li F."/>
        </authorList>
    </citation>
    <scope>NUCLEOTIDE SEQUENCE [LARGE SCALE GENOMIC DNA]</scope>
    <source>
        <strain evidence="10 11">Gsoil 818</strain>
    </source>
</reference>
<name>A0A3N0GY02_9ACTN</name>
<dbReference type="GO" id="GO:0003995">
    <property type="term" value="F:acyl-CoA dehydrogenase activity"/>
    <property type="evidence" value="ECO:0007669"/>
    <property type="project" value="InterPro"/>
</dbReference>
<dbReference type="Proteomes" id="UP000279994">
    <property type="component" value="Unassembled WGS sequence"/>
</dbReference>
<keyword evidence="3 6" id="KW-0285">Flavoprotein</keyword>
<dbReference type="InterPro" id="IPR037069">
    <property type="entry name" value="AcylCoA_DH/ox_N_sf"/>
</dbReference>
<evidence type="ECO:0000256" key="4">
    <source>
        <dbReference type="ARBA" id="ARBA00022827"/>
    </source>
</evidence>
<evidence type="ECO:0000259" key="7">
    <source>
        <dbReference type="Pfam" id="PF00441"/>
    </source>
</evidence>
<dbReference type="FunFam" id="1.20.140.10:FF:000004">
    <property type="entry name" value="Acyl-CoA dehydrogenase FadE25"/>
    <property type="match status" value="1"/>
</dbReference>
<dbReference type="EMBL" id="RJSF01000005">
    <property type="protein sequence ID" value="RNM16962.1"/>
    <property type="molecule type" value="Genomic_DNA"/>
</dbReference>
<dbReference type="InterPro" id="IPR009075">
    <property type="entry name" value="AcylCo_DH/oxidase_C"/>
</dbReference>
<dbReference type="AlphaFoldDB" id="A0A3N0GY02"/>
<comment type="caution">
    <text evidence="10">The sequence shown here is derived from an EMBL/GenBank/DDBJ whole genome shotgun (WGS) entry which is preliminary data.</text>
</comment>
<proteinExistence type="inferred from homology"/>
<dbReference type="Pfam" id="PF02771">
    <property type="entry name" value="Acyl-CoA_dh_N"/>
    <property type="match status" value="1"/>
</dbReference>
<dbReference type="InterPro" id="IPR036250">
    <property type="entry name" value="AcylCo_DH-like_C"/>
</dbReference>
<keyword evidence="4 6" id="KW-0274">FAD</keyword>
<evidence type="ECO:0000313" key="11">
    <source>
        <dbReference type="Proteomes" id="UP000279994"/>
    </source>
</evidence>
<dbReference type="RefSeq" id="WP_123221301.1">
    <property type="nucleotide sequence ID" value="NZ_RJSF01000005.1"/>
</dbReference>
<comment type="cofactor">
    <cofactor evidence="1 6">
        <name>FAD</name>
        <dbReference type="ChEBI" id="CHEBI:57692"/>
    </cofactor>
</comment>
<keyword evidence="5 6" id="KW-0560">Oxidoreductase</keyword>
<dbReference type="PANTHER" id="PTHR43884:SF12">
    <property type="entry name" value="ISOVALERYL-COA DEHYDROGENASE, MITOCHONDRIAL-RELATED"/>
    <property type="match status" value="1"/>
</dbReference>
<evidence type="ECO:0000256" key="3">
    <source>
        <dbReference type="ARBA" id="ARBA00022630"/>
    </source>
</evidence>
<accession>A0A3N0GY02</accession>
<evidence type="ECO:0000256" key="1">
    <source>
        <dbReference type="ARBA" id="ARBA00001974"/>
    </source>
</evidence>
<comment type="similarity">
    <text evidence="2 6">Belongs to the acyl-CoA dehydrogenase family.</text>
</comment>
<organism evidence="10 11">
    <name type="scientific">Nocardioides pocheonensis</name>
    <dbReference type="NCBI Taxonomy" id="661485"/>
    <lineage>
        <taxon>Bacteria</taxon>
        <taxon>Bacillati</taxon>
        <taxon>Actinomycetota</taxon>
        <taxon>Actinomycetes</taxon>
        <taxon>Propionibacteriales</taxon>
        <taxon>Nocardioidaceae</taxon>
        <taxon>Nocardioides</taxon>
    </lineage>
</organism>
<dbReference type="InterPro" id="IPR009100">
    <property type="entry name" value="AcylCoA_DH/oxidase_NM_dom_sf"/>
</dbReference>
<evidence type="ECO:0000313" key="10">
    <source>
        <dbReference type="EMBL" id="RNM16962.1"/>
    </source>
</evidence>
<dbReference type="OrthoDB" id="142556at2"/>
<dbReference type="Pfam" id="PF00441">
    <property type="entry name" value="Acyl-CoA_dh_1"/>
    <property type="match status" value="1"/>
</dbReference>
<dbReference type="GO" id="GO:0050660">
    <property type="term" value="F:flavin adenine dinucleotide binding"/>
    <property type="evidence" value="ECO:0007669"/>
    <property type="project" value="InterPro"/>
</dbReference>
<dbReference type="InterPro" id="IPR046373">
    <property type="entry name" value="Acyl-CoA_Oxase/DH_mid-dom_sf"/>
</dbReference>
<protein>
    <submittedName>
        <fullName evidence="10">Acyl-CoA dehydrogenase</fullName>
    </submittedName>
</protein>
<keyword evidence="11" id="KW-1185">Reference proteome</keyword>
<evidence type="ECO:0000256" key="6">
    <source>
        <dbReference type="RuleBase" id="RU362125"/>
    </source>
</evidence>
<sequence>MTARRLLPSDEAADLLRLVRDLATRELLPRAAEAERNEEFPREVFRMLGRAGLLGLPYPEEYGGGGLPYEVYLQVLEEIGSVWSSVGVGVSVHALSCFGLATAGTEEQKQRWLPDMLGGELLGAYCLSESHAGSDPAAMRTTARRDGDEYVLNGAKAWTTHGGQADFYKVMARTSEARNGISCFLVPADSPGLTADPPEQKMGLTGSTTATMVFDGVRVSADRRLGAEGDGLKIALAGLDSGRLGIAAVATGLAQGALDHAVAYAKERETFGSRIIDHQGLAFVLADMEAAVQTARAMTLHAARLKDRGLPFSREGSIAKLVATDNAMAVTTNAVQVLGGYGYTRDFPVERFMREAKVMQIFEGTNQIQRMVISRSLEKDSHGGISTGD</sequence>
<evidence type="ECO:0000256" key="2">
    <source>
        <dbReference type="ARBA" id="ARBA00009347"/>
    </source>
</evidence>
<dbReference type="FunFam" id="2.40.110.10:FF:000001">
    <property type="entry name" value="Acyl-CoA dehydrogenase, mitochondrial"/>
    <property type="match status" value="1"/>
</dbReference>
<gene>
    <name evidence="10" type="ORF">EFL26_02425</name>
</gene>
<dbReference type="PANTHER" id="PTHR43884">
    <property type="entry name" value="ACYL-COA DEHYDROGENASE"/>
    <property type="match status" value="1"/>
</dbReference>
<dbReference type="Pfam" id="PF02770">
    <property type="entry name" value="Acyl-CoA_dh_M"/>
    <property type="match status" value="1"/>
</dbReference>
<evidence type="ECO:0000259" key="8">
    <source>
        <dbReference type="Pfam" id="PF02770"/>
    </source>
</evidence>
<dbReference type="PROSITE" id="PS00072">
    <property type="entry name" value="ACYL_COA_DH_1"/>
    <property type="match status" value="1"/>
</dbReference>
<dbReference type="InterPro" id="IPR006089">
    <property type="entry name" value="Acyl-CoA_DH_CS"/>
</dbReference>
<dbReference type="InterPro" id="IPR013786">
    <property type="entry name" value="AcylCoA_DH/ox_N"/>
</dbReference>
<dbReference type="PIRSF" id="PIRSF016578">
    <property type="entry name" value="HsaA"/>
    <property type="match status" value="1"/>
</dbReference>
<feature type="domain" description="Acyl-CoA dehydrogenase/oxidase C-terminal" evidence="7">
    <location>
        <begin position="229"/>
        <end position="377"/>
    </location>
</feature>
<dbReference type="PROSITE" id="PS00073">
    <property type="entry name" value="ACYL_COA_DH_2"/>
    <property type="match status" value="1"/>
</dbReference>
<dbReference type="Gene3D" id="1.20.140.10">
    <property type="entry name" value="Butyryl-CoA Dehydrogenase, subunit A, domain 3"/>
    <property type="match status" value="1"/>
</dbReference>
<dbReference type="SUPFAM" id="SSF56645">
    <property type="entry name" value="Acyl-CoA dehydrogenase NM domain-like"/>
    <property type="match status" value="1"/>
</dbReference>
<evidence type="ECO:0000256" key="5">
    <source>
        <dbReference type="ARBA" id="ARBA00023002"/>
    </source>
</evidence>
<dbReference type="Gene3D" id="1.10.540.10">
    <property type="entry name" value="Acyl-CoA dehydrogenase/oxidase, N-terminal domain"/>
    <property type="match status" value="1"/>
</dbReference>